<dbReference type="Gene3D" id="3.90.25.10">
    <property type="entry name" value="UDP-galactose 4-epimerase, domain 1"/>
    <property type="match status" value="1"/>
</dbReference>
<comment type="caution">
    <text evidence="4">The sequence shown here is derived from an EMBL/GenBank/DDBJ whole genome shotgun (WGS) entry which is preliminary data.</text>
</comment>
<reference evidence="5" key="1">
    <citation type="journal article" date="2019" name="Int. J. Syst. Evol. Microbiol.">
        <title>The Global Catalogue of Microorganisms (GCM) 10K type strain sequencing project: providing services to taxonomists for standard genome sequencing and annotation.</title>
        <authorList>
            <consortium name="The Broad Institute Genomics Platform"/>
            <consortium name="The Broad Institute Genome Sequencing Center for Infectious Disease"/>
            <person name="Wu L."/>
            <person name="Ma J."/>
        </authorList>
    </citation>
    <scope>NUCLEOTIDE SEQUENCE [LARGE SCALE GENOMIC DNA]</scope>
    <source>
        <strain evidence="5">JCM 13595</strain>
    </source>
</reference>
<dbReference type="PROSITE" id="PS00061">
    <property type="entry name" value="ADH_SHORT"/>
    <property type="match status" value="1"/>
</dbReference>
<feature type="domain" description="NAD-dependent epimerase/dehydratase" evidence="3">
    <location>
        <begin position="3"/>
        <end position="229"/>
    </location>
</feature>
<dbReference type="InterPro" id="IPR020904">
    <property type="entry name" value="Sc_DH/Rdtase_CS"/>
</dbReference>
<comment type="similarity">
    <text evidence="1">Belongs to the NAD(P)-dependent epimerase/dehydratase family.</text>
</comment>
<sequence>MKVLITGGAGFIGSNLSKHFLDSNQFETVRVVDDLSTGSRKNLTGLDVEFIEGSILDKSILTHAMEEIDSVVHLGAIPSVPRSIAHPVRSHDANSTGTLMVLEAARAQEVEQVIVASSSSVYGSNPKLPKHEDDWTRPMSPYAVSKLATEGYALAYQAAYGLKTLAFRFFNVYGPGQAADHDYAAVIPKFIDAALTGRSAQIYGDGTQSRDFTYVDTVCQVITEAVLNKRYSNAPMNLAFNTNTTLLELLDEIENILGQKVERQHREPRRGDVKASQADSTSVSQMFPNVRPTKLSDGLTETISWFKKELVTRKGLENG</sequence>
<dbReference type="InterPro" id="IPR036291">
    <property type="entry name" value="NAD(P)-bd_dom_sf"/>
</dbReference>
<evidence type="ECO:0000256" key="2">
    <source>
        <dbReference type="SAM" id="MobiDB-lite"/>
    </source>
</evidence>
<dbReference type="RefSeq" id="WP_343959341.1">
    <property type="nucleotide sequence ID" value="NZ_BAAAMN010000050.1"/>
</dbReference>
<feature type="region of interest" description="Disordered" evidence="2">
    <location>
        <begin position="261"/>
        <end position="291"/>
    </location>
</feature>
<feature type="compositionally biased region" description="Basic and acidic residues" evidence="2">
    <location>
        <begin position="261"/>
        <end position="273"/>
    </location>
</feature>
<evidence type="ECO:0000313" key="4">
    <source>
        <dbReference type="EMBL" id="GAA2043625.1"/>
    </source>
</evidence>
<keyword evidence="5" id="KW-1185">Reference proteome</keyword>
<dbReference type="PANTHER" id="PTHR43000">
    <property type="entry name" value="DTDP-D-GLUCOSE 4,6-DEHYDRATASE-RELATED"/>
    <property type="match status" value="1"/>
</dbReference>
<evidence type="ECO:0000313" key="5">
    <source>
        <dbReference type="Proteomes" id="UP001501461"/>
    </source>
</evidence>
<dbReference type="SUPFAM" id="SSF51735">
    <property type="entry name" value="NAD(P)-binding Rossmann-fold domains"/>
    <property type="match status" value="1"/>
</dbReference>
<dbReference type="InterPro" id="IPR001509">
    <property type="entry name" value="Epimerase_deHydtase"/>
</dbReference>
<dbReference type="Proteomes" id="UP001501461">
    <property type="component" value="Unassembled WGS sequence"/>
</dbReference>
<evidence type="ECO:0000259" key="3">
    <source>
        <dbReference type="Pfam" id="PF01370"/>
    </source>
</evidence>
<accession>A0ABP5GBQ0</accession>
<organism evidence="4 5">
    <name type="scientific">Yaniella flava</name>
    <dbReference type="NCBI Taxonomy" id="287930"/>
    <lineage>
        <taxon>Bacteria</taxon>
        <taxon>Bacillati</taxon>
        <taxon>Actinomycetota</taxon>
        <taxon>Actinomycetes</taxon>
        <taxon>Micrococcales</taxon>
        <taxon>Micrococcaceae</taxon>
        <taxon>Yaniella</taxon>
    </lineage>
</organism>
<feature type="compositionally biased region" description="Polar residues" evidence="2">
    <location>
        <begin position="277"/>
        <end position="287"/>
    </location>
</feature>
<name>A0ABP5GBQ0_9MICC</name>
<dbReference type="Gene3D" id="3.40.50.720">
    <property type="entry name" value="NAD(P)-binding Rossmann-like Domain"/>
    <property type="match status" value="1"/>
</dbReference>
<dbReference type="Pfam" id="PF01370">
    <property type="entry name" value="Epimerase"/>
    <property type="match status" value="1"/>
</dbReference>
<evidence type="ECO:0000256" key="1">
    <source>
        <dbReference type="ARBA" id="ARBA00007637"/>
    </source>
</evidence>
<protein>
    <submittedName>
        <fullName evidence="4">SDR family oxidoreductase</fullName>
    </submittedName>
</protein>
<gene>
    <name evidence="4" type="ORF">GCM10009720_25590</name>
</gene>
<dbReference type="EMBL" id="BAAAMN010000050">
    <property type="protein sequence ID" value="GAA2043625.1"/>
    <property type="molecule type" value="Genomic_DNA"/>
</dbReference>
<proteinExistence type="inferred from homology"/>